<gene>
    <name evidence="1" type="ORF">M5K25_017207</name>
</gene>
<proteinExistence type="predicted"/>
<dbReference type="AlphaFoldDB" id="A0ABD0UMA2"/>
<keyword evidence="2" id="KW-1185">Reference proteome</keyword>
<protein>
    <submittedName>
        <fullName evidence="1">Uncharacterized protein</fullName>
    </submittedName>
</protein>
<accession>A0ABD0UMA2</accession>
<name>A0ABD0UMA2_DENTH</name>
<reference evidence="1 2" key="1">
    <citation type="journal article" date="2024" name="Plant Biotechnol. J.">
        <title>Dendrobium thyrsiflorum genome and its molecular insights into genes involved in important horticultural traits.</title>
        <authorList>
            <person name="Chen B."/>
            <person name="Wang J.Y."/>
            <person name="Zheng P.J."/>
            <person name="Li K.L."/>
            <person name="Liang Y.M."/>
            <person name="Chen X.F."/>
            <person name="Zhang C."/>
            <person name="Zhao X."/>
            <person name="He X."/>
            <person name="Zhang G.Q."/>
            <person name="Liu Z.J."/>
            <person name="Xu Q."/>
        </authorList>
    </citation>
    <scope>NUCLEOTIDE SEQUENCE [LARGE SCALE GENOMIC DNA]</scope>
    <source>
        <strain evidence="1">GZMU011</strain>
    </source>
</reference>
<dbReference type="EMBL" id="JANQDX010000013">
    <property type="protein sequence ID" value="KAL0913725.1"/>
    <property type="molecule type" value="Genomic_DNA"/>
</dbReference>
<organism evidence="1 2">
    <name type="scientific">Dendrobium thyrsiflorum</name>
    <name type="common">Pinecone-like raceme dendrobium</name>
    <name type="synonym">Orchid</name>
    <dbReference type="NCBI Taxonomy" id="117978"/>
    <lineage>
        <taxon>Eukaryota</taxon>
        <taxon>Viridiplantae</taxon>
        <taxon>Streptophyta</taxon>
        <taxon>Embryophyta</taxon>
        <taxon>Tracheophyta</taxon>
        <taxon>Spermatophyta</taxon>
        <taxon>Magnoliopsida</taxon>
        <taxon>Liliopsida</taxon>
        <taxon>Asparagales</taxon>
        <taxon>Orchidaceae</taxon>
        <taxon>Epidendroideae</taxon>
        <taxon>Malaxideae</taxon>
        <taxon>Dendrobiinae</taxon>
        <taxon>Dendrobium</taxon>
    </lineage>
</organism>
<evidence type="ECO:0000313" key="1">
    <source>
        <dbReference type="EMBL" id="KAL0913725.1"/>
    </source>
</evidence>
<sequence>MMWWDRVLRSFRSTQPGLDELVGEFGWEPLNLSLIFSHTVRLLRERKEMWALWPVGLVAGIHNINFEENVVEENDVVNVDSVDNIFIPVPMNAGVIDSAQINANVISPIINSEANVVPNVASLDNPSSLNDSPIFLEKHIEDNCEANGIIGMLGPFDTIIGDFDSSNGAPSALVDQNDWLEEDLDGPDDDTQELCNLNVSFFMVLCSSWICGDCLAVLIR</sequence>
<evidence type="ECO:0000313" key="2">
    <source>
        <dbReference type="Proteomes" id="UP001552299"/>
    </source>
</evidence>
<dbReference type="Proteomes" id="UP001552299">
    <property type="component" value="Unassembled WGS sequence"/>
</dbReference>
<comment type="caution">
    <text evidence="1">The sequence shown here is derived from an EMBL/GenBank/DDBJ whole genome shotgun (WGS) entry which is preliminary data.</text>
</comment>